<dbReference type="InterPro" id="IPR012337">
    <property type="entry name" value="RNaseH-like_sf"/>
</dbReference>
<gene>
    <name evidence="3" type="primary">LOC103522986</name>
</gene>
<protein>
    <submittedName>
        <fullName evidence="3">Uncharacterized protein LOC103522986</fullName>
    </submittedName>
</protein>
<dbReference type="Pfam" id="PF00665">
    <property type="entry name" value="rve"/>
    <property type="match status" value="1"/>
</dbReference>
<dbReference type="InterPro" id="IPR036397">
    <property type="entry name" value="RNaseH_sf"/>
</dbReference>
<organism evidence="2 3">
    <name type="scientific">Diaphorina citri</name>
    <name type="common">Asian citrus psyllid</name>
    <dbReference type="NCBI Taxonomy" id="121845"/>
    <lineage>
        <taxon>Eukaryota</taxon>
        <taxon>Metazoa</taxon>
        <taxon>Ecdysozoa</taxon>
        <taxon>Arthropoda</taxon>
        <taxon>Hexapoda</taxon>
        <taxon>Insecta</taxon>
        <taxon>Pterygota</taxon>
        <taxon>Neoptera</taxon>
        <taxon>Paraneoptera</taxon>
        <taxon>Hemiptera</taxon>
        <taxon>Sternorrhyncha</taxon>
        <taxon>Psylloidea</taxon>
        <taxon>Psyllidae</taxon>
        <taxon>Diaphorininae</taxon>
        <taxon>Diaphorina</taxon>
    </lineage>
</organism>
<dbReference type="SUPFAM" id="SSF53098">
    <property type="entry name" value="Ribonuclease H-like"/>
    <property type="match status" value="1"/>
</dbReference>
<name>A0A1S3DRC6_DIACI</name>
<dbReference type="STRING" id="121845.A0A1S3DRC6"/>
<dbReference type="GO" id="GO:0003676">
    <property type="term" value="F:nucleic acid binding"/>
    <property type="evidence" value="ECO:0007669"/>
    <property type="project" value="InterPro"/>
</dbReference>
<dbReference type="PROSITE" id="PS50994">
    <property type="entry name" value="INTEGRASE"/>
    <property type="match status" value="1"/>
</dbReference>
<feature type="non-terminal residue" evidence="3">
    <location>
        <position position="264"/>
    </location>
</feature>
<dbReference type="Gene3D" id="3.30.420.10">
    <property type="entry name" value="Ribonuclease H-like superfamily/Ribonuclease H"/>
    <property type="match status" value="1"/>
</dbReference>
<evidence type="ECO:0000259" key="1">
    <source>
        <dbReference type="PROSITE" id="PS50994"/>
    </source>
</evidence>
<dbReference type="KEGG" id="dci:103522986"/>
<dbReference type="PANTHER" id="PTHR47331">
    <property type="entry name" value="PHD-TYPE DOMAIN-CONTAINING PROTEIN"/>
    <property type="match status" value="1"/>
</dbReference>
<proteinExistence type="predicted"/>
<dbReference type="PaxDb" id="121845-A0A1S3DRC6"/>
<accession>A0A1S3DRC6</accession>
<dbReference type="Proteomes" id="UP000079169">
    <property type="component" value="Unplaced"/>
</dbReference>
<dbReference type="InterPro" id="IPR001584">
    <property type="entry name" value="Integrase_cat-core"/>
</dbReference>
<dbReference type="AlphaFoldDB" id="A0A1S3DRC6"/>
<dbReference type="RefSeq" id="XP_008486287.2">
    <property type="nucleotide sequence ID" value="XM_008488065.2"/>
</dbReference>
<evidence type="ECO:0000313" key="3">
    <source>
        <dbReference type="RefSeq" id="XP_008486287.2"/>
    </source>
</evidence>
<feature type="domain" description="Integrase catalytic" evidence="1">
    <location>
        <begin position="28"/>
        <end position="231"/>
    </location>
</feature>
<evidence type="ECO:0000313" key="2">
    <source>
        <dbReference type="Proteomes" id="UP000079169"/>
    </source>
</evidence>
<dbReference type="GeneID" id="103522986"/>
<keyword evidence="2" id="KW-1185">Reference proteome</keyword>
<sequence length="264" mass="29954">MSDLPDPRVQETQAFVNTVNPKPNYPIMSDLPDPRVQETQAFVNTGVDYAGPFLVTISRRRGFKSQKAYLCLFVCLATKALHLELASDLSTPTFLNALKRFICRRGNVKHIYSDQGSNFIGASNALNEMYKLVSSKDYVDAYTKELLDNRITFHFNPPASPHFGGIWEAAVKVVKTHLYRTIGTQILTYEELNTILIGIESILNSRPLCQLSADPADPLVLTPAHFLMQNPTTHLPMADQEMNLKLGYRYKLIQQLLSSFWKRW</sequence>
<dbReference type="GO" id="GO:0015074">
    <property type="term" value="P:DNA integration"/>
    <property type="evidence" value="ECO:0007669"/>
    <property type="project" value="InterPro"/>
</dbReference>
<reference evidence="3" key="1">
    <citation type="submission" date="2025-08" db="UniProtKB">
        <authorList>
            <consortium name="RefSeq"/>
        </authorList>
    </citation>
    <scope>IDENTIFICATION</scope>
</reference>